<comment type="caution">
    <text evidence="2">The sequence shown here is derived from an EMBL/GenBank/DDBJ whole genome shotgun (WGS) entry which is preliminary data.</text>
</comment>
<evidence type="ECO:0000313" key="3">
    <source>
        <dbReference type="Proteomes" id="UP000663891"/>
    </source>
</evidence>
<sequence>MNKNSTLLNRSLNDDRLYKIEQERSDLQRNLVHTSTHFDQLASEKHGLTVALDDLRAKFGIEKQNLVDELDMLRVARSTFEQEQRTRDQELQKIRDRSRISSEELKNAQTKVHLLEQQLEQQLNKNKDLNDEVHQIRLESTNLQRNLNDHHLASRERDRLQGIVAELETETDNLRQELKSHDNRYTEAQFLRNKLADEKSALMKEVSRLENLTKEFERELDQLRYTVRDRTDTLQAKDKELAALRKKEQSFISSIETIQSKLDSESTKNKDLDAHVYTLQAKDKELAALRKKEQSFISSIETIQSKLDSESTKNKDLDAHLRQAQRQLNIEIQNALSAKRSLTEYEIRNTHLQDEASVLLREKDQLTNLISTLKQRLTSEEDLTSSLRTEIQELEDRVKEIDRLKSLEDLIQSQRWDDISQMALTMQSVSRTMARATSPTTIRKHIELQ</sequence>
<gene>
    <name evidence="2" type="ORF">VCS650_LOCUS40601</name>
</gene>
<feature type="coiled-coil region" evidence="1">
    <location>
        <begin position="307"/>
        <end position="404"/>
    </location>
</feature>
<feature type="coiled-coil region" evidence="1">
    <location>
        <begin position="63"/>
        <end position="226"/>
    </location>
</feature>
<evidence type="ECO:0000256" key="1">
    <source>
        <dbReference type="SAM" id="Coils"/>
    </source>
</evidence>
<dbReference type="OrthoDB" id="2130396at2759"/>
<evidence type="ECO:0000313" key="2">
    <source>
        <dbReference type="EMBL" id="CAF1470823.1"/>
    </source>
</evidence>
<proteinExistence type="predicted"/>
<reference evidence="2" key="1">
    <citation type="submission" date="2021-02" db="EMBL/GenBank/DDBJ databases">
        <authorList>
            <person name="Nowell W R."/>
        </authorList>
    </citation>
    <scope>NUCLEOTIDE SEQUENCE</scope>
</reference>
<protein>
    <submittedName>
        <fullName evidence="2">Uncharacterized protein</fullName>
    </submittedName>
</protein>
<dbReference type="Proteomes" id="UP000663891">
    <property type="component" value="Unassembled WGS sequence"/>
</dbReference>
<keyword evidence="1" id="KW-0175">Coiled coil</keyword>
<name>A0A815R1E5_9BILA</name>
<dbReference type="AlphaFoldDB" id="A0A815R1E5"/>
<organism evidence="2 3">
    <name type="scientific">Adineta steineri</name>
    <dbReference type="NCBI Taxonomy" id="433720"/>
    <lineage>
        <taxon>Eukaryota</taxon>
        <taxon>Metazoa</taxon>
        <taxon>Spiralia</taxon>
        <taxon>Gnathifera</taxon>
        <taxon>Rotifera</taxon>
        <taxon>Eurotatoria</taxon>
        <taxon>Bdelloidea</taxon>
        <taxon>Adinetida</taxon>
        <taxon>Adinetidae</taxon>
        <taxon>Adineta</taxon>
    </lineage>
</organism>
<dbReference type="EMBL" id="CAJNON010001552">
    <property type="protein sequence ID" value="CAF1470823.1"/>
    <property type="molecule type" value="Genomic_DNA"/>
</dbReference>
<accession>A0A815R1E5</accession>